<organism evidence="1 2">
    <name type="scientific">Tritrichomonas musculus</name>
    <dbReference type="NCBI Taxonomy" id="1915356"/>
    <lineage>
        <taxon>Eukaryota</taxon>
        <taxon>Metamonada</taxon>
        <taxon>Parabasalia</taxon>
        <taxon>Tritrichomonadida</taxon>
        <taxon>Tritrichomonadidae</taxon>
        <taxon>Tritrichomonas</taxon>
    </lineage>
</organism>
<evidence type="ECO:0000313" key="2">
    <source>
        <dbReference type="Proteomes" id="UP001470230"/>
    </source>
</evidence>
<dbReference type="EMBL" id="JAPFFF010000005">
    <property type="protein sequence ID" value="KAK8888731.1"/>
    <property type="molecule type" value="Genomic_DNA"/>
</dbReference>
<dbReference type="Proteomes" id="UP001470230">
    <property type="component" value="Unassembled WGS sequence"/>
</dbReference>
<evidence type="ECO:0000313" key="1">
    <source>
        <dbReference type="EMBL" id="KAK8888731.1"/>
    </source>
</evidence>
<name>A0ABR2KC80_9EUKA</name>
<keyword evidence="2" id="KW-1185">Reference proteome</keyword>
<proteinExistence type="predicted"/>
<accession>A0ABR2KC80</accession>
<comment type="caution">
    <text evidence="1">The sequence shown here is derived from an EMBL/GenBank/DDBJ whole genome shotgun (WGS) entry which is preliminary data.</text>
</comment>
<gene>
    <name evidence="1" type="ORF">M9Y10_033465</name>
</gene>
<sequence length="196" mass="22508">MCMKGAKGSNKLSKWKCIYVRANNSCTANVLDQKEKLINKPQRLRRRNIFDLYSQLKNQNEQQNGAPELKNENNNLLAASSKSIDNLPDQTQNMLTNQNFESSINSDQIDILDNYQSNSNQLDYLLIDDILVSNEVFNGIYLQEVTKEEPSQPVILDSMPNSNIPSDNNNLFEDDNSQIFDFGDDYFFTFDQNLNC</sequence>
<reference evidence="1 2" key="1">
    <citation type="submission" date="2024-04" db="EMBL/GenBank/DDBJ databases">
        <title>Tritrichomonas musculus Genome.</title>
        <authorList>
            <person name="Alves-Ferreira E."/>
            <person name="Grigg M."/>
            <person name="Lorenzi H."/>
            <person name="Galac M."/>
        </authorList>
    </citation>
    <scope>NUCLEOTIDE SEQUENCE [LARGE SCALE GENOMIC DNA]</scope>
    <source>
        <strain evidence="1 2">EAF2021</strain>
    </source>
</reference>
<protein>
    <submittedName>
        <fullName evidence="1">Uncharacterized protein</fullName>
    </submittedName>
</protein>